<accession>A0A3M7QJ88</accession>
<protein>
    <submittedName>
        <fullName evidence="1">Uncharacterized protein</fullName>
    </submittedName>
</protein>
<organism evidence="1 2">
    <name type="scientific">Brachionus plicatilis</name>
    <name type="common">Marine rotifer</name>
    <name type="synonym">Brachionus muelleri</name>
    <dbReference type="NCBI Taxonomy" id="10195"/>
    <lineage>
        <taxon>Eukaryota</taxon>
        <taxon>Metazoa</taxon>
        <taxon>Spiralia</taxon>
        <taxon>Gnathifera</taxon>
        <taxon>Rotifera</taxon>
        <taxon>Eurotatoria</taxon>
        <taxon>Monogononta</taxon>
        <taxon>Pseudotrocha</taxon>
        <taxon>Ploima</taxon>
        <taxon>Brachionidae</taxon>
        <taxon>Brachionus</taxon>
    </lineage>
</organism>
<reference evidence="1 2" key="1">
    <citation type="journal article" date="2018" name="Sci. Rep.">
        <title>Genomic signatures of local adaptation to the degree of environmental predictability in rotifers.</title>
        <authorList>
            <person name="Franch-Gras L."/>
            <person name="Hahn C."/>
            <person name="Garcia-Roger E.M."/>
            <person name="Carmona M.J."/>
            <person name="Serra M."/>
            <person name="Gomez A."/>
        </authorList>
    </citation>
    <scope>NUCLEOTIDE SEQUENCE [LARGE SCALE GENOMIC DNA]</scope>
    <source>
        <strain evidence="1">HYR1</strain>
    </source>
</reference>
<keyword evidence="2" id="KW-1185">Reference proteome</keyword>
<comment type="caution">
    <text evidence="1">The sequence shown here is derived from an EMBL/GenBank/DDBJ whole genome shotgun (WGS) entry which is preliminary data.</text>
</comment>
<name>A0A3M7QJ88_BRAPC</name>
<sequence length="99" mass="11333">MFGLLWNVQVQSLHAFCFPNEGHYFRVKIDKVLVGLGLFDQQGSMNSCYYQFNLSKPCPVEQDLTDIGWLMRRYSCRTQRIFPAIGGKSRAIGGCCLDF</sequence>
<gene>
    <name evidence="1" type="ORF">BpHYR1_000034</name>
</gene>
<dbReference type="Proteomes" id="UP000276133">
    <property type="component" value="Unassembled WGS sequence"/>
</dbReference>
<dbReference type="AlphaFoldDB" id="A0A3M7QJ88"/>
<evidence type="ECO:0000313" key="2">
    <source>
        <dbReference type="Proteomes" id="UP000276133"/>
    </source>
</evidence>
<evidence type="ECO:0000313" key="1">
    <source>
        <dbReference type="EMBL" id="RNA11517.1"/>
    </source>
</evidence>
<proteinExistence type="predicted"/>
<dbReference type="EMBL" id="REGN01005940">
    <property type="protein sequence ID" value="RNA11517.1"/>
    <property type="molecule type" value="Genomic_DNA"/>
</dbReference>